<evidence type="ECO:0000313" key="2">
    <source>
        <dbReference type="Proteomes" id="UP000000739"/>
    </source>
</evidence>
<dbReference type="SUPFAM" id="SSF51735">
    <property type="entry name" value="NAD(P)-binding Rossmann-fold domains"/>
    <property type="match status" value="1"/>
</dbReference>
<dbReference type="PANTHER" id="PTHR14097">
    <property type="entry name" value="OXIDOREDUCTASE HTATIP2"/>
    <property type="match status" value="1"/>
</dbReference>
<dbReference type="RefSeq" id="WP_015948451.1">
    <property type="nucleotide sequence ID" value="NC_011768.1"/>
</dbReference>
<name>B8FLP3_DESAL</name>
<evidence type="ECO:0000313" key="1">
    <source>
        <dbReference type="EMBL" id="ACL05397.1"/>
    </source>
</evidence>
<reference evidence="1 2" key="1">
    <citation type="journal article" date="2012" name="Environ. Microbiol.">
        <title>The genome sequence of Desulfatibacillum alkenivorans AK-01: a blueprint for anaerobic alkane oxidation.</title>
        <authorList>
            <person name="Callaghan A.V."/>
            <person name="Morris B.E."/>
            <person name="Pereira I.A."/>
            <person name="McInerney M.J."/>
            <person name="Austin R.N."/>
            <person name="Groves J.T."/>
            <person name="Kukor J.J."/>
            <person name="Suflita J.M."/>
            <person name="Young L.Y."/>
            <person name="Zylstra G.J."/>
            <person name="Wawrik B."/>
        </authorList>
    </citation>
    <scope>NUCLEOTIDE SEQUENCE [LARGE SCALE GENOMIC DNA]</scope>
    <source>
        <strain evidence="1 2">AK-01</strain>
    </source>
</reference>
<dbReference type="PANTHER" id="PTHR14097:SF7">
    <property type="entry name" value="OXIDOREDUCTASE HTATIP2"/>
    <property type="match status" value="1"/>
</dbReference>
<protein>
    <recommendedName>
        <fullName evidence="3">NAD-dependent epimerase/dehydratase</fullName>
    </recommendedName>
</protein>
<organism evidence="1 2">
    <name type="scientific">Desulfatibacillum aliphaticivorans</name>
    <dbReference type="NCBI Taxonomy" id="218208"/>
    <lineage>
        <taxon>Bacteria</taxon>
        <taxon>Pseudomonadati</taxon>
        <taxon>Thermodesulfobacteriota</taxon>
        <taxon>Desulfobacteria</taxon>
        <taxon>Desulfobacterales</taxon>
        <taxon>Desulfatibacillaceae</taxon>
        <taxon>Desulfatibacillum</taxon>
    </lineage>
</organism>
<proteinExistence type="predicted"/>
<keyword evidence="2" id="KW-1185">Reference proteome</keyword>
<accession>B8FLP3</accession>
<gene>
    <name evidence="1" type="ordered locus">Dalk_3709</name>
</gene>
<dbReference type="Proteomes" id="UP000000739">
    <property type="component" value="Chromosome"/>
</dbReference>
<dbReference type="KEGG" id="dal:Dalk_3709"/>
<evidence type="ECO:0008006" key="3">
    <source>
        <dbReference type="Google" id="ProtNLM"/>
    </source>
</evidence>
<dbReference type="HOGENOM" id="CLU_071330_2_0_7"/>
<dbReference type="EMBL" id="CP001322">
    <property type="protein sequence ID" value="ACL05397.1"/>
    <property type="molecule type" value="Genomic_DNA"/>
</dbReference>
<dbReference type="Gene3D" id="3.40.50.720">
    <property type="entry name" value="NAD(P)-binding Rossmann-like Domain"/>
    <property type="match status" value="1"/>
</dbReference>
<dbReference type="eggNOG" id="COG0702">
    <property type="taxonomic scope" value="Bacteria"/>
</dbReference>
<sequence length="221" mass="24164">MKKQTIMLAGGTGLVGSHCLKFLQEADYCGKVNVMTRKPVSGIENFSKAEQFIVDFDAPKTLEQGGPCDSVVCALGTTIKKAGSKEAFKTVDFNYCLEVARAGLANGAGHFLLVSAMGSSPRSSIFYNRIKGELEQAVMALGFSCVSVFRPSLILGAREEFRFGEEIGKFFSRIFSFAVPAKYKAIYASDIAMAIVRQAAECREYNRIFESHEIRALAHEA</sequence>
<dbReference type="InterPro" id="IPR036291">
    <property type="entry name" value="NAD(P)-bd_dom_sf"/>
</dbReference>
<dbReference type="AlphaFoldDB" id="B8FLP3"/>